<proteinExistence type="predicted"/>
<reference evidence="2" key="1">
    <citation type="journal article" date="2024" name="Proc. Natl. Acad. Sci. U.S.A.">
        <title>Extraordinary preservation of gene collinearity over three hundred million years revealed in homosporous lycophytes.</title>
        <authorList>
            <person name="Li C."/>
            <person name="Wickell D."/>
            <person name="Kuo L.Y."/>
            <person name="Chen X."/>
            <person name="Nie B."/>
            <person name="Liao X."/>
            <person name="Peng D."/>
            <person name="Ji J."/>
            <person name="Jenkins J."/>
            <person name="Williams M."/>
            <person name="Shu S."/>
            <person name="Plott C."/>
            <person name="Barry K."/>
            <person name="Rajasekar S."/>
            <person name="Grimwood J."/>
            <person name="Han X."/>
            <person name="Sun S."/>
            <person name="Hou Z."/>
            <person name="He W."/>
            <person name="Dai G."/>
            <person name="Sun C."/>
            <person name="Schmutz J."/>
            <person name="Leebens-Mack J.H."/>
            <person name="Li F.W."/>
            <person name="Wang L."/>
        </authorList>
    </citation>
    <scope>NUCLEOTIDE SEQUENCE [LARGE SCALE GENOMIC DNA]</scope>
    <source>
        <strain evidence="2">cv. PW_Plant_1</strain>
    </source>
</reference>
<protein>
    <submittedName>
        <fullName evidence="1">Uncharacterized protein</fullName>
    </submittedName>
</protein>
<sequence>MSMAEYDQPLVELLESLDNTEKVILMGHNAGGYTVTNAMGLFAEKIVVAVYISAFMGLKGFKPYQIKQTIYAHNLLASLGAMTVSR</sequence>
<organism evidence="1 2">
    <name type="scientific">Diphasiastrum complanatum</name>
    <name type="common">Issler's clubmoss</name>
    <name type="synonym">Lycopodium complanatum</name>
    <dbReference type="NCBI Taxonomy" id="34168"/>
    <lineage>
        <taxon>Eukaryota</taxon>
        <taxon>Viridiplantae</taxon>
        <taxon>Streptophyta</taxon>
        <taxon>Embryophyta</taxon>
        <taxon>Tracheophyta</taxon>
        <taxon>Lycopodiopsida</taxon>
        <taxon>Lycopodiales</taxon>
        <taxon>Lycopodiaceae</taxon>
        <taxon>Lycopodioideae</taxon>
        <taxon>Diphasiastrum</taxon>
    </lineage>
</organism>
<comment type="caution">
    <text evidence="1">The sequence shown here is derived from an EMBL/GenBank/DDBJ whole genome shotgun (WGS) entry which is preliminary data.</text>
</comment>
<name>A0ACC2CI48_DIPCM</name>
<evidence type="ECO:0000313" key="2">
    <source>
        <dbReference type="Proteomes" id="UP001162992"/>
    </source>
</evidence>
<keyword evidence="2" id="KW-1185">Reference proteome</keyword>
<accession>A0ACC2CI48</accession>
<dbReference type="Proteomes" id="UP001162992">
    <property type="component" value="Chromosome 10"/>
</dbReference>
<evidence type="ECO:0000313" key="1">
    <source>
        <dbReference type="EMBL" id="KAJ7541706.1"/>
    </source>
</evidence>
<gene>
    <name evidence="1" type="ORF">O6H91_10G072100</name>
</gene>
<dbReference type="EMBL" id="CM055101">
    <property type="protein sequence ID" value="KAJ7541706.1"/>
    <property type="molecule type" value="Genomic_DNA"/>
</dbReference>